<feature type="signal peptide" evidence="1">
    <location>
        <begin position="1"/>
        <end position="24"/>
    </location>
</feature>
<keyword evidence="1" id="KW-0732">Signal</keyword>
<dbReference type="OrthoDB" id="195732at2"/>
<comment type="caution">
    <text evidence="2">The sequence shown here is derived from an EMBL/GenBank/DDBJ whole genome shotgun (WGS) entry which is preliminary data.</text>
</comment>
<organism evidence="2 3">
    <name type="scientific">Shinella zoogloeoides</name>
    <name type="common">Crabtreella saccharophila</name>
    <dbReference type="NCBI Taxonomy" id="352475"/>
    <lineage>
        <taxon>Bacteria</taxon>
        <taxon>Pseudomonadati</taxon>
        <taxon>Pseudomonadota</taxon>
        <taxon>Alphaproteobacteria</taxon>
        <taxon>Hyphomicrobiales</taxon>
        <taxon>Rhizobiaceae</taxon>
        <taxon>Shinella</taxon>
    </lineage>
</organism>
<gene>
    <name evidence="2" type="ORF">GR156_02820</name>
</gene>
<evidence type="ECO:0000313" key="2">
    <source>
        <dbReference type="EMBL" id="MXN99222.1"/>
    </source>
</evidence>
<accession>A0A6N8T7G6</accession>
<dbReference type="AlphaFoldDB" id="A0A6N8T7G6"/>
<proteinExistence type="predicted"/>
<evidence type="ECO:0000256" key="1">
    <source>
        <dbReference type="SAM" id="SignalP"/>
    </source>
</evidence>
<reference evidence="2 3" key="1">
    <citation type="submission" date="2019-12" db="EMBL/GenBank/DDBJ databases">
        <title>Shinella granuli gen. nov., sp. nov., and proposal of the reclassification of Zoogloea ramigera ATCC 19623 as Shinella zoogloeoides sp. nov.</title>
        <authorList>
            <person name="Gao J."/>
        </authorList>
    </citation>
    <scope>NUCLEOTIDE SEQUENCE [LARGE SCALE GENOMIC DNA]</scope>
    <source>
        <strain evidence="2 3">DSM 287</strain>
    </source>
</reference>
<dbReference type="Proteomes" id="UP000440304">
    <property type="component" value="Unassembled WGS sequence"/>
</dbReference>
<dbReference type="EMBL" id="WUML01000002">
    <property type="protein sequence ID" value="MXN99222.1"/>
    <property type="molecule type" value="Genomic_DNA"/>
</dbReference>
<evidence type="ECO:0000313" key="3">
    <source>
        <dbReference type="Proteomes" id="UP000440304"/>
    </source>
</evidence>
<protein>
    <submittedName>
        <fullName evidence="2">Uncharacterized protein</fullName>
    </submittedName>
</protein>
<sequence>MQHRRRIFPAILIATVLLFGPAGAETDIRTAAVADYIEANVRPWLDEPAIINAILAQNGAHARLGKAGIEMLDARWRAELSSTTRPMIEAQLSNPLSLYLKGRQRAAEGVITEIFVMDNRGLNVGQSDITSDYWQGDEAKWQKSFGGSVLYIEDAGRDESTQLMQSQASLPIRDPNTGAVIGAITVGINLDAL</sequence>
<dbReference type="RefSeq" id="WP_160784663.1">
    <property type="nucleotide sequence ID" value="NZ_CP086610.1"/>
</dbReference>
<name>A0A6N8T7G6_SHIZO</name>
<feature type="chain" id="PRO_5027006756" evidence="1">
    <location>
        <begin position="25"/>
        <end position="193"/>
    </location>
</feature>